<reference evidence="2" key="1">
    <citation type="submission" date="2016-04" db="UniProtKB">
        <authorList>
            <consortium name="WormBaseParasite"/>
        </authorList>
    </citation>
    <scope>IDENTIFICATION</scope>
</reference>
<name>A0A158QKQ8_HAEPC</name>
<dbReference type="WBParaSite" id="HPLM_0000508501-mRNA-1">
    <property type="protein sequence ID" value="HPLM_0000508501-mRNA-1"/>
    <property type="gene ID" value="HPLM_0000508501"/>
</dbReference>
<evidence type="ECO:0000313" key="2">
    <source>
        <dbReference type="WBParaSite" id="HPLM_0000508501-mRNA-1"/>
    </source>
</evidence>
<protein>
    <submittedName>
        <fullName evidence="2">RRM domain-containing protein</fullName>
    </submittedName>
</protein>
<dbReference type="AlphaFoldDB" id="A0A158QKQ8"/>
<sequence>LGYLTAGRYGRGRNLSSLGALSLALFVGEVGGNNGALDETAVDNSKFFRLFLTSTSMVWERLFGHRALLIKLIPNRRGALKTTTSSTFVTFGDVIEDAKRT</sequence>
<keyword evidence="1" id="KW-0732">Signal</keyword>
<evidence type="ECO:0000256" key="1">
    <source>
        <dbReference type="SAM" id="SignalP"/>
    </source>
</evidence>
<feature type="signal peptide" evidence="1">
    <location>
        <begin position="1"/>
        <end position="32"/>
    </location>
</feature>
<organism evidence="2">
    <name type="scientific">Haemonchus placei</name>
    <name type="common">Barber's pole worm</name>
    <dbReference type="NCBI Taxonomy" id="6290"/>
    <lineage>
        <taxon>Eukaryota</taxon>
        <taxon>Metazoa</taxon>
        <taxon>Ecdysozoa</taxon>
        <taxon>Nematoda</taxon>
        <taxon>Chromadorea</taxon>
        <taxon>Rhabditida</taxon>
        <taxon>Rhabditina</taxon>
        <taxon>Rhabditomorpha</taxon>
        <taxon>Strongyloidea</taxon>
        <taxon>Trichostrongylidae</taxon>
        <taxon>Haemonchus</taxon>
    </lineage>
</organism>
<proteinExistence type="predicted"/>
<accession>A0A158QKQ8</accession>
<feature type="chain" id="PRO_5007631032" evidence="1">
    <location>
        <begin position="33"/>
        <end position="101"/>
    </location>
</feature>